<dbReference type="GO" id="GO:0006892">
    <property type="term" value="P:post-Golgi vesicle-mediated transport"/>
    <property type="evidence" value="ECO:0007669"/>
    <property type="project" value="TreeGrafter"/>
</dbReference>
<dbReference type="Gene3D" id="2.160.20.70">
    <property type="match status" value="1"/>
</dbReference>
<sequence length="136" mass="15607">MNLFWFCCFFRQLRRSPKNKNGMDSEPPIEYPWSVKENLDPKNYILENKSSGVFGRAPGEIDGQQFVIRNCNVGFGPSLFTIQDICIYLFDHINSVMIDDCSKCTIVTGPVRARYSIFHCNGLLAFSFVTVKTARY</sequence>
<name>A0A8E0VPX7_9TREM</name>
<keyword evidence="1" id="KW-0547">Nucleotide-binding</keyword>
<dbReference type="PANTHER" id="PTHR15440:SF0">
    <property type="entry name" value="PROTEIN XRP2"/>
    <property type="match status" value="1"/>
</dbReference>
<feature type="domain" description="CARP motif" evidence="2">
    <location>
        <begin position="82"/>
        <end position="119"/>
    </location>
</feature>
<dbReference type="GO" id="GO:0005929">
    <property type="term" value="C:cilium"/>
    <property type="evidence" value="ECO:0007669"/>
    <property type="project" value="TreeGrafter"/>
</dbReference>
<dbReference type="Pfam" id="PF07986">
    <property type="entry name" value="TBCC"/>
    <property type="match status" value="1"/>
</dbReference>
<protein>
    <recommendedName>
        <fullName evidence="2">CARP motif domain-containing protein</fullName>
    </recommendedName>
</protein>
<dbReference type="AlphaFoldDB" id="A0A8E0VPX7"/>
<evidence type="ECO:0000259" key="2">
    <source>
        <dbReference type="SMART" id="SM00673"/>
    </source>
</evidence>
<comment type="caution">
    <text evidence="3">The sequence shown here is derived from an EMBL/GenBank/DDBJ whole genome shotgun (WGS) entry which is preliminary data.</text>
</comment>
<organism evidence="3 4">
    <name type="scientific">Fasciolopsis buskii</name>
    <dbReference type="NCBI Taxonomy" id="27845"/>
    <lineage>
        <taxon>Eukaryota</taxon>
        <taxon>Metazoa</taxon>
        <taxon>Spiralia</taxon>
        <taxon>Lophotrochozoa</taxon>
        <taxon>Platyhelminthes</taxon>
        <taxon>Trematoda</taxon>
        <taxon>Digenea</taxon>
        <taxon>Plagiorchiida</taxon>
        <taxon>Echinostomata</taxon>
        <taxon>Echinostomatoidea</taxon>
        <taxon>Fasciolidae</taxon>
        <taxon>Fasciolopsis</taxon>
    </lineage>
</organism>
<dbReference type="InterPro" id="IPR012945">
    <property type="entry name" value="Tubulin-bd_cofactor_C_dom"/>
</dbReference>
<reference evidence="3" key="1">
    <citation type="submission" date="2019-05" db="EMBL/GenBank/DDBJ databases">
        <title>Annotation for the trematode Fasciolopsis buski.</title>
        <authorList>
            <person name="Choi Y.-J."/>
        </authorList>
    </citation>
    <scope>NUCLEOTIDE SEQUENCE</scope>
    <source>
        <strain evidence="3">HT</strain>
        <tissue evidence="3">Whole worm</tissue>
    </source>
</reference>
<dbReference type="GO" id="GO:0005096">
    <property type="term" value="F:GTPase activator activity"/>
    <property type="evidence" value="ECO:0007669"/>
    <property type="project" value="InterPro"/>
</dbReference>
<dbReference type="Proteomes" id="UP000728185">
    <property type="component" value="Unassembled WGS sequence"/>
</dbReference>
<evidence type="ECO:0000256" key="1">
    <source>
        <dbReference type="ARBA" id="ARBA00022741"/>
    </source>
</evidence>
<keyword evidence="4" id="KW-1185">Reference proteome</keyword>
<dbReference type="OrthoDB" id="194775at2759"/>
<gene>
    <name evidence="3" type="ORF">FBUS_02632</name>
</gene>
<dbReference type="GO" id="GO:1990075">
    <property type="term" value="C:periciliary membrane compartment"/>
    <property type="evidence" value="ECO:0007669"/>
    <property type="project" value="TreeGrafter"/>
</dbReference>
<evidence type="ECO:0000313" key="4">
    <source>
        <dbReference type="Proteomes" id="UP000728185"/>
    </source>
</evidence>
<evidence type="ECO:0000313" key="3">
    <source>
        <dbReference type="EMBL" id="KAA0200177.1"/>
    </source>
</evidence>
<dbReference type="SMART" id="SM00673">
    <property type="entry name" value="CARP"/>
    <property type="match status" value="1"/>
</dbReference>
<dbReference type="InterPro" id="IPR006599">
    <property type="entry name" value="CARP_motif"/>
</dbReference>
<accession>A0A8E0VPX7</accession>
<dbReference type="EMBL" id="LUCM01000696">
    <property type="protein sequence ID" value="KAA0200177.1"/>
    <property type="molecule type" value="Genomic_DNA"/>
</dbReference>
<dbReference type="InterPro" id="IPR016098">
    <property type="entry name" value="CAP/MinC_C"/>
</dbReference>
<proteinExistence type="predicted"/>
<dbReference type="InterPro" id="IPR039093">
    <property type="entry name" value="XRP2"/>
</dbReference>
<dbReference type="PANTHER" id="PTHR15440">
    <property type="entry name" value="XRP2 PROTEIN"/>
    <property type="match status" value="1"/>
</dbReference>
<dbReference type="GO" id="GO:0000166">
    <property type="term" value="F:nucleotide binding"/>
    <property type="evidence" value="ECO:0007669"/>
    <property type="project" value="UniProtKB-KW"/>
</dbReference>